<organism evidence="6 7">
    <name type="scientific">Aliivibrio sifiae</name>
    <dbReference type="NCBI Taxonomy" id="566293"/>
    <lineage>
        <taxon>Bacteria</taxon>
        <taxon>Pseudomonadati</taxon>
        <taxon>Pseudomonadota</taxon>
        <taxon>Gammaproteobacteria</taxon>
        <taxon>Vibrionales</taxon>
        <taxon>Vibrionaceae</taxon>
        <taxon>Aliivibrio</taxon>
    </lineage>
</organism>
<dbReference type="GO" id="GO:0015276">
    <property type="term" value="F:ligand-gated monoatomic ion channel activity"/>
    <property type="evidence" value="ECO:0007669"/>
    <property type="project" value="InterPro"/>
</dbReference>
<keyword evidence="2 3" id="KW-0732">Signal</keyword>
<proteinExistence type="inferred from homology"/>
<dbReference type="PANTHER" id="PTHR35936:SF38">
    <property type="entry name" value="GLUTAMINE-BINDING PERIPLASMIC PROTEIN"/>
    <property type="match status" value="1"/>
</dbReference>
<feature type="signal peptide" evidence="3">
    <location>
        <begin position="1"/>
        <end position="21"/>
    </location>
</feature>
<dbReference type="InterPro" id="IPR001638">
    <property type="entry name" value="Solute-binding_3/MltF_N"/>
</dbReference>
<evidence type="ECO:0000259" key="5">
    <source>
        <dbReference type="SMART" id="SM00079"/>
    </source>
</evidence>
<gene>
    <name evidence="6" type="ORF">BTO22_14675</name>
</gene>
<dbReference type="Gene3D" id="3.40.190.10">
    <property type="entry name" value="Periplasmic binding protein-like II"/>
    <property type="match status" value="2"/>
</dbReference>
<reference evidence="6 7" key="1">
    <citation type="submission" date="2016-12" db="EMBL/GenBank/DDBJ databases">
        <title>Diversity of luminous bacteria.</title>
        <authorList>
            <person name="Yoshizawa S."/>
            <person name="Kogure K."/>
        </authorList>
    </citation>
    <scope>NUCLEOTIDE SEQUENCE [LARGE SCALE GENOMIC DNA]</scope>
    <source>
        <strain evidence="6 7">ATCC 33715</strain>
    </source>
</reference>
<evidence type="ECO:0000313" key="6">
    <source>
        <dbReference type="EMBL" id="PQJ84744.1"/>
    </source>
</evidence>
<feature type="domain" description="Ionotropic glutamate receptor C-terminal" evidence="5">
    <location>
        <begin position="39"/>
        <end position="260"/>
    </location>
</feature>
<dbReference type="GO" id="GO:0016020">
    <property type="term" value="C:membrane"/>
    <property type="evidence" value="ECO:0007669"/>
    <property type="project" value="InterPro"/>
</dbReference>
<evidence type="ECO:0000256" key="1">
    <source>
        <dbReference type="ARBA" id="ARBA00010333"/>
    </source>
</evidence>
<dbReference type="AlphaFoldDB" id="A0A2S7X3D0"/>
<sequence>MKQLLLSFLSLSLLFSSSVFSATSSDSTPNVDKIKDRGTLKVGLSTFVPWAMRNKQGELIGFEVDVAKRLAKDSGLKIEFIPTAWDGIIPSLISGKFDVIIGGLTITDERSKSVLFTIPYSHSGVQVAANKKMTEGFTREQFNSRRVKFAARRGSITVAAIKEHFPKAKVLQFDDDAQAFQEVLNGNAHAVAASTPKPEFDTIKYSDILYLPFKERLSQGNEAFAVRLGEEDKKAYFDTWIKARTEDGWLKERYDYWFTSLDWQSQTAN</sequence>
<dbReference type="OrthoDB" id="9768183at2"/>
<feature type="chain" id="PRO_5015498799" evidence="3">
    <location>
        <begin position="22"/>
        <end position="269"/>
    </location>
</feature>
<dbReference type="CDD" id="cd13629">
    <property type="entry name" value="PBP2_Dsm1740"/>
    <property type="match status" value="1"/>
</dbReference>
<dbReference type="PANTHER" id="PTHR35936">
    <property type="entry name" value="MEMBRANE-BOUND LYTIC MUREIN TRANSGLYCOSYLASE F"/>
    <property type="match status" value="1"/>
</dbReference>
<comment type="similarity">
    <text evidence="1">Belongs to the bacterial solute-binding protein 3 family.</text>
</comment>
<dbReference type="SUPFAM" id="SSF53850">
    <property type="entry name" value="Periplasmic binding protein-like II"/>
    <property type="match status" value="1"/>
</dbReference>
<dbReference type="InterPro" id="IPR001320">
    <property type="entry name" value="Iontro_rcpt_C"/>
</dbReference>
<dbReference type="SMART" id="SM00062">
    <property type="entry name" value="PBPb"/>
    <property type="match status" value="1"/>
</dbReference>
<evidence type="ECO:0000256" key="2">
    <source>
        <dbReference type="ARBA" id="ARBA00022729"/>
    </source>
</evidence>
<evidence type="ECO:0000259" key="4">
    <source>
        <dbReference type="SMART" id="SM00062"/>
    </source>
</evidence>
<dbReference type="EMBL" id="MSCO01000002">
    <property type="protein sequence ID" value="PQJ84744.1"/>
    <property type="molecule type" value="Genomic_DNA"/>
</dbReference>
<feature type="domain" description="Solute-binding protein family 3/N-terminal" evidence="4">
    <location>
        <begin position="39"/>
        <end position="261"/>
    </location>
</feature>
<accession>A0A2S7X3D0</accession>
<evidence type="ECO:0000256" key="3">
    <source>
        <dbReference type="SAM" id="SignalP"/>
    </source>
</evidence>
<dbReference type="SMART" id="SM00079">
    <property type="entry name" value="PBPe"/>
    <property type="match status" value="1"/>
</dbReference>
<comment type="caution">
    <text evidence="6">The sequence shown here is derived from an EMBL/GenBank/DDBJ whole genome shotgun (WGS) entry which is preliminary data.</text>
</comment>
<protein>
    <submittedName>
        <fullName evidence="6">Amino acid ABC transporter substrate-binding protein</fullName>
    </submittedName>
</protein>
<dbReference type="Pfam" id="PF00497">
    <property type="entry name" value="SBP_bac_3"/>
    <property type="match status" value="1"/>
</dbReference>
<dbReference type="Proteomes" id="UP000239263">
    <property type="component" value="Unassembled WGS sequence"/>
</dbReference>
<name>A0A2S7X3D0_9GAMM</name>
<evidence type="ECO:0000313" key="7">
    <source>
        <dbReference type="Proteomes" id="UP000239263"/>
    </source>
</evidence>